<dbReference type="AlphaFoldDB" id="A0A915BZ10"/>
<name>A0A915BZ10_PARUN</name>
<dbReference type="WBParaSite" id="PgR069_g027_t01">
    <property type="protein sequence ID" value="PgR069_g027_t01"/>
    <property type="gene ID" value="PgR069_g027"/>
</dbReference>
<evidence type="ECO:0000313" key="1">
    <source>
        <dbReference type="Proteomes" id="UP000887569"/>
    </source>
</evidence>
<sequence>MKHALRADDNRYSERKHDCTIATLQNSGRLTANDDVDEGRGCWKHLGQNDESKIAVNLQLTFRLFCSQKEKNFMSSNRMLTYSKQSTRIEQIQHHSATAMY</sequence>
<evidence type="ECO:0000313" key="2">
    <source>
        <dbReference type="WBParaSite" id="PgR069_g027_t01"/>
    </source>
</evidence>
<dbReference type="Proteomes" id="UP000887569">
    <property type="component" value="Unplaced"/>
</dbReference>
<proteinExistence type="predicted"/>
<protein>
    <submittedName>
        <fullName evidence="2">Uncharacterized protein</fullName>
    </submittedName>
</protein>
<keyword evidence="1" id="KW-1185">Reference proteome</keyword>
<organism evidence="1 2">
    <name type="scientific">Parascaris univalens</name>
    <name type="common">Nematode worm</name>
    <dbReference type="NCBI Taxonomy" id="6257"/>
    <lineage>
        <taxon>Eukaryota</taxon>
        <taxon>Metazoa</taxon>
        <taxon>Ecdysozoa</taxon>
        <taxon>Nematoda</taxon>
        <taxon>Chromadorea</taxon>
        <taxon>Rhabditida</taxon>
        <taxon>Spirurina</taxon>
        <taxon>Ascaridomorpha</taxon>
        <taxon>Ascaridoidea</taxon>
        <taxon>Ascarididae</taxon>
        <taxon>Parascaris</taxon>
    </lineage>
</organism>
<accession>A0A915BZ10</accession>
<reference evidence="2" key="1">
    <citation type="submission" date="2022-11" db="UniProtKB">
        <authorList>
            <consortium name="WormBaseParasite"/>
        </authorList>
    </citation>
    <scope>IDENTIFICATION</scope>
</reference>